<dbReference type="HAMAP" id="MF_00719">
    <property type="entry name" value="CobS"/>
    <property type="match status" value="1"/>
</dbReference>
<dbReference type="InterPro" id="IPR003805">
    <property type="entry name" value="CobS"/>
</dbReference>
<dbReference type="GO" id="GO:0005886">
    <property type="term" value="C:plasma membrane"/>
    <property type="evidence" value="ECO:0007669"/>
    <property type="project" value="UniProtKB-SubCell"/>
</dbReference>
<dbReference type="Proteomes" id="UP000198553">
    <property type="component" value="Unassembled WGS sequence"/>
</dbReference>
<evidence type="ECO:0000256" key="9">
    <source>
        <dbReference type="ARBA" id="ARBA00022679"/>
    </source>
</evidence>
<comment type="function">
    <text evidence="14 19">Joins adenosylcobinamide-GDP and alpha-ribazole to generate adenosylcobalamin (Ado-cobalamin). Also synthesizes adenosylcobalamin 5'-phosphate from adenosylcobinamide-GDP and alpha-ribazole 5'-phosphate.</text>
</comment>
<keyword evidence="21" id="KW-1185">Reference proteome</keyword>
<evidence type="ECO:0000256" key="19">
    <source>
        <dbReference type="HAMAP-Rule" id="MF_00719"/>
    </source>
</evidence>
<keyword evidence="7 19" id="KW-1003">Cell membrane</keyword>
<feature type="transmembrane region" description="Helical" evidence="19">
    <location>
        <begin position="61"/>
        <end position="83"/>
    </location>
</feature>
<keyword evidence="10 19" id="KW-0812">Transmembrane</keyword>
<dbReference type="STRING" id="930146.SAMN05192533_1019"/>
<accession>A0A1H7VL20</accession>
<evidence type="ECO:0000256" key="1">
    <source>
        <dbReference type="ARBA" id="ARBA00001946"/>
    </source>
</evidence>
<dbReference type="GO" id="GO:0008818">
    <property type="term" value="F:cobalamin 5'-phosphate synthase activity"/>
    <property type="evidence" value="ECO:0007669"/>
    <property type="project" value="UniProtKB-UniRule"/>
</dbReference>
<evidence type="ECO:0000256" key="18">
    <source>
        <dbReference type="ARBA" id="ARBA00049504"/>
    </source>
</evidence>
<keyword evidence="9 19" id="KW-0808">Transferase</keyword>
<keyword evidence="13 19" id="KW-0472">Membrane</keyword>
<organism evidence="20 21">
    <name type="scientific">Mesobacillus persicus</name>
    <dbReference type="NCBI Taxonomy" id="930146"/>
    <lineage>
        <taxon>Bacteria</taxon>
        <taxon>Bacillati</taxon>
        <taxon>Bacillota</taxon>
        <taxon>Bacilli</taxon>
        <taxon>Bacillales</taxon>
        <taxon>Bacillaceae</taxon>
        <taxon>Mesobacillus</taxon>
    </lineage>
</organism>
<dbReference type="AlphaFoldDB" id="A0A1H7VL20"/>
<dbReference type="EC" id="2.7.8.26" evidence="5 19"/>
<evidence type="ECO:0000256" key="14">
    <source>
        <dbReference type="ARBA" id="ARBA00025228"/>
    </source>
</evidence>
<evidence type="ECO:0000256" key="17">
    <source>
        <dbReference type="ARBA" id="ARBA00048623"/>
    </source>
</evidence>
<protein>
    <recommendedName>
        <fullName evidence="6 19">Adenosylcobinamide-GDP ribazoletransferase</fullName>
        <ecNumber evidence="5 19">2.7.8.26</ecNumber>
    </recommendedName>
    <alternativeName>
        <fullName evidence="16 19">Cobalamin synthase</fullName>
    </alternativeName>
    <alternativeName>
        <fullName evidence="15 19">Cobalamin-5'-phosphate synthase</fullName>
    </alternativeName>
</protein>
<dbReference type="RefSeq" id="WP_090739909.1">
    <property type="nucleotide sequence ID" value="NZ_FOBW01000001.1"/>
</dbReference>
<keyword evidence="11 19" id="KW-0460">Magnesium</keyword>
<sequence>MKWLKGLLINFQFFTSIPVPFTIPMDREHLGKAIKTFPLLGLVQGGLYAGILFALTEWTMFSSLTVAIALWLAGIIFTGGIHLDGWMDASDAFFSYRDQEKRLEIMSDPRSGAFAVLSVIVLLGTRFFFIYEIVLMHEPITYILVAFIPILSKMVMGVLLLTIPSAKKEGLGTLFKDAATDKTLLVYPIYLVIFIAASIGFIGDGAMFGICAMILAAFLLIIYLKKKTISWFGGMTGDVLGASVEGTGQLLWMTLWLLHYFAMG</sequence>
<dbReference type="EMBL" id="FOBW01000001">
    <property type="protein sequence ID" value="SEM09972.1"/>
    <property type="molecule type" value="Genomic_DNA"/>
</dbReference>
<evidence type="ECO:0000313" key="21">
    <source>
        <dbReference type="Proteomes" id="UP000198553"/>
    </source>
</evidence>
<feature type="transmembrane region" description="Helical" evidence="19">
    <location>
        <begin position="207"/>
        <end position="224"/>
    </location>
</feature>
<feature type="transmembrane region" description="Helical" evidence="19">
    <location>
        <begin position="112"/>
        <end position="134"/>
    </location>
</feature>
<dbReference type="GO" id="GO:0009236">
    <property type="term" value="P:cobalamin biosynthetic process"/>
    <property type="evidence" value="ECO:0007669"/>
    <property type="project" value="UniProtKB-UniRule"/>
</dbReference>
<evidence type="ECO:0000256" key="4">
    <source>
        <dbReference type="ARBA" id="ARBA00010561"/>
    </source>
</evidence>
<evidence type="ECO:0000256" key="16">
    <source>
        <dbReference type="ARBA" id="ARBA00032853"/>
    </source>
</evidence>
<evidence type="ECO:0000256" key="11">
    <source>
        <dbReference type="ARBA" id="ARBA00022842"/>
    </source>
</evidence>
<dbReference type="NCBIfam" id="TIGR00317">
    <property type="entry name" value="cobS"/>
    <property type="match status" value="1"/>
</dbReference>
<dbReference type="Pfam" id="PF02654">
    <property type="entry name" value="CobS"/>
    <property type="match status" value="1"/>
</dbReference>
<comment type="pathway">
    <text evidence="3 19">Cofactor biosynthesis; adenosylcobalamin biosynthesis; adenosylcobalamin from cob(II)yrinate a,c-diamide: step 7/7.</text>
</comment>
<evidence type="ECO:0000256" key="12">
    <source>
        <dbReference type="ARBA" id="ARBA00022989"/>
    </source>
</evidence>
<evidence type="ECO:0000256" key="6">
    <source>
        <dbReference type="ARBA" id="ARBA00015850"/>
    </source>
</evidence>
<dbReference type="GO" id="GO:0051073">
    <property type="term" value="F:adenosylcobinamide-GDP ribazoletransferase activity"/>
    <property type="evidence" value="ECO:0007669"/>
    <property type="project" value="UniProtKB-UniRule"/>
</dbReference>
<dbReference type="PANTHER" id="PTHR34148:SF1">
    <property type="entry name" value="ADENOSYLCOBINAMIDE-GDP RIBAZOLETRANSFERASE"/>
    <property type="match status" value="1"/>
</dbReference>
<dbReference type="UniPathway" id="UPA00148">
    <property type="reaction ID" value="UER00238"/>
</dbReference>
<evidence type="ECO:0000256" key="7">
    <source>
        <dbReference type="ARBA" id="ARBA00022475"/>
    </source>
</evidence>
<comment type="subcellular location">
    <subcellularLocation>
        <location evidence="2 19">Cell membrane</location>
        <topology evidence="2 19">Multi-pass membrane protein</topology>
    </subcellularLocation>
</comment>
<feature type="transmembrane region" description="Helical" evidence="19">
    <location>
        <begin position="37"/>
        <end position="55"/>
    </location>
</feature>
<feature type="transmembrane region" description="Helical" evidence="19">
    <location>
        <begin position="184"/>
        <end position="201"/>
    </location>
</feature>
<evidence type="ECO:0000256" key="10">
    <source>
        <dbReference type="ARBA" id="ARBA00022692"/>
    </source>
</evidence>
<reference evidence="21" key="1">
    <citation type="submission" date="2016-10" db="EMBL/GenBank/DDBJ databases">
        <authorList>
            <person name="Varghese N."/>
            <person name="Submissions S."/>
        </authorList>
    </citation>
    <scope>NUCLEOTIDE SEQUENCE [LARGE SCALE GENOMIC DNA]</scope>
    <source>
        <strain evidence="21">B48,IBRC-M 10115,DSM 25386,CECT 8001</strain>
    </source>
</reference>
<evidence type="ECO:0000256" key="5">
    <source>
        <dbReference type="ARBA" id="ARBA00013200"/>
    </source>
</evidence>
<evidence type="ECO:0000256" key="13">
    <source>
        <dbReference type="ARBA" id="ARBA00023136"/>
    </source>
</evidence>
<evidence type="ECO:0000256" key="3">
    <source>
        <dbReference type="ARBA" id="ARBA00004663"/>
    </source>
</evidence>
<evidence type="ECO:0000256" key="15">
    <source>
        <dbReference type="ARBA" id="ARBA00032605"/>
    </source>
</evidence>
<dbReference type="OrthoDB" id="9794626at2"/>
<name>A0A1H7VL20_9BACI</name>
<keyword evidence="8 19" id="KW-0169">Cobalamin biosynthesis</keyword>
<comment type="similarity">
    <text evidence="4 19">Belongs to the CobS family.</text>
</comment>
<comment type="catalytic activity">
    <reaction evidence="17 19">
        <text>alpha-ribazole + adenosylcob(III)inamide-GDP = adenosylcob(III)alamin + GMP + H(+)</text>
        <dbReference type="Rhea" id="RHEA:16049"/>
        <dbReference type="ChEBI" id="CHEBI:10329"/>
        <dbReference type="ChEBI" id="CHEBI:15378"/>
        <dbReference type="ChEBI" id="CHEBI:18408"/>
        <dbReference type="ChEBI" id="CHEBI:58115"/>
        <dbReference type="ChEBI" id="CHEBI:60487"/>
        <dbReference type="EC" id="2.7.8.26"/>
    </reaction>
</comment>
<comment type="catalytic activity">
    <reaction evidence="18 19">
        <text>alpha-ribazole 5'-phosphate + adenosylcob(III)inamide-GDP = adenosylcob(III)alamin 5'-phosphate + GMP + H(+)</text>
        <dbReference type="Rhea" id="RHEA:23560"/>
        <dbReference type="ChEBI" id="CHEBI:15378"/>
        <dbReference type="ChEBI" id="CHEBI:57918"/>
        <dbReference type="ChEBI" id="CHEBI:58115"/>
        <dbReference type="ChEBI" id="CHEBI:60487"/>
        <dbReference type="ChEBI" id="CHEBI:60493"/>
        <dbReference type="EC" id="2.7.8.26"/>
    </reaction>
</comment>
<keyword evidence="12 19" id="KW-1133">Transmembrane helix</keyword>
<gene>
    <name evidence="19" type="primary">cobS</name>
    <name evidence="20" type="ORF">SAMN05192533_1019</name>
</gene>
<feature type="transmembrane region" description="Helical" evidence="19">
    <location>
        <begin position="6"/>
        <end position="25"/>
    </location>
</feature>
<evidence type="ECO:0000256" key="8">
    <source>
        <dbReference type="ARBA" id="ARBA00022573"/>
    </source>
</evidence>
<proteinExistence type="inferred from homology"/>
<feature type="transmembrane region" description="Helical" evidence="19">
    <location>
        <begin position="140"/>
        <end position="163"/>
    </location>
</feature>
<evidence type="ECO:0000313" key="20">
    <source>
        <dbReference type="EMBL" id="SEM09972.1"/>
    </source>
</evidence>
<evidence type="ECO:0000256" key="2">
    <source>
        <dbReference type="ARBA" id="ARBA00004651"/>
    </source>
</evidence>
<comment type="cofactor">
    <cofactor evidence="1 19">
        <name>Mg(2+)</name>
        <dbReference type="ChEBI" id="CHEBI:18420"/>
    </cofactor>
</comment>
<dbReference type="PANTHER" id="PTHR34148">
    <property type="entry name" value="ADENOSYLCOBINAMIDE-GDP RIBAZOLETRANSFERASE"/>
    <property type="match status" value="1"/>
</dbReference>